<evidence type="ECO:0000256" key="1">
    <source>
        <dbReference type="ARBA" id="ARBA00002219"/>
    </source>
</evidence>
<keyword evidence="4" id="KW-0479">Metal-binding</keyword>
<dbReference type="InterPro" id="IPR051941">
    <property type="entry name" value="BG_Antigen-Binding_Lectin"/>
</dbReference>
<keyword evidence="6" id="KW-0106">Calcium</keyword>
<reference evidence="9" key="2">
    <citation type="submission" date="2025-08" db="UniProtKB">
        <authorList>
            <consortium name="Ensembl"/>
        </authorList>
    </citation>
    <scope>IDENTIFICATION</scope>
</reference>
<dbReference type="PANTHER" id="PTHR45713:SF6">
    <property type="entry name" value="F5_8 TYPE C DOMAIN-CONTAINING PROTEIN"/>
    <property type="match status" value="1"/>
</dbReference>
<dbReference type="GO" id="GO:0042806">
    <property type="term" value="F:fucose binding"/>
    <property type="evidence" value="ECO:0007669"/>
    <property type="project" value="UniProtKB-ARBA"/>
</dbReference>
<dbReference type="GO" id="GO:0010185">
    <property type="term" value="P:regulation of cellular defense response"/>
    <property type="evidence" value="ECO:0007669"/>
    <property type="project" value="UniProtKB-ARBA"/>
</dbReference>
<protein>
    <recommendedName>
        <fullName evidence="8">F5/8 type C domain-containing protein</fullName>
    </recommendedName>
</protein>
<evidence type="ECO:0000256" key="5">
    <source>
        <dbReference type="ARBA" id="ARBA00022734"/>
    </source>
</evidence>
<dbReference type="Ensembl" id="ENSATET00000080238.1">
    <property type="protein sequence ID" value="ENSATEP00000077668.1"/>
    <property type="gene ID" value="ENSATEG00000024120.3"/>
</dbReference>
<feature type="domain" description="F5/8 type C" evidence="8">
    <location>
        <begin position="315"/>
        <end position="465"/>
    </location>
</feature>
<comment type="function">
    <text evidence="1">Acts as a defensive agent. Recognizes blood group fucosylated oligosaccharides including A, B, H and Lewis B-type antigens. Does not recognize Lewis A antigen and has low affinity for monovalent haptens.</text>
</comment>
<proteinExistence type="inferred from homology"/>
<dbReference type="PROSITE" id="PS50022">
    <property type="entry name" value="FA58C_3"/>
    <property type="match status" value="1"/>
</dbReference>
<name>A0AAQ6IUE3_ANATE</name>
<dbReference type="Pfam" id="PF22633">
    <property type="entry name" value="F5_F8_type_C_2"/>
    <property type="match status" value="3"/>
</dbReference>
<keyword evidence="7" id="KW-1015">Disulfide bond</keyword>
<reference evidence="9" key="3">
    <citation type="submission" date="2025-09" db="UniProtKB">
        <authorList>
            <consortium name="Ensembl"/>
        </authorList>
    </citation>
    <scope>IDENTIFICATION</scope>
</reference>
<evidence type="ECO:0000256" key="6">
    <source>
        <dbReference type="ARBA" id="ARBA00022837"/>
    </source>
</evidence>
<dbReference type="InterPro" id="IPR006585">
    <property type="entry name" value="FTP1"/>
</dbReference>
<dbReference type="Gene3D" id="2.60.120.260">
    <property type="entry name" value="Galactose-binding domain-like"/>
    <property type="match status" value="3"/>
</dbReference>
<dbReference type="PANTHER" id="PTHR45713">
    <property type="entry name" value="FTP DOMAIN-CONTAINING PROTEIN"/>
    <property type="match status" value="1"/>
</dbReference>
<dbReference type="SUPFAM" id="SSF49785">
    <property type="entry name" value="Galactose-binding domain-like"/>
    <property type="match status" value="3"/>
</dbReference>
<keyword evidence="5" id="KW-0430">Lectin</keyword>
<dbReference type="InterPro" id="IPR008979">
    <property type="entry name" value="Galactose-bd-like_sf"/>
</dbReference>
<evidence type="ECO:0000313" key="9">
    <source>
        <dbReference type="Ensembl" id="ENSATEP00000077668.1"/>
    </source>
</evidence>
<evidence type="ECO:0000313" key="10">
    <source>
        <dbReference type="Proteomes" id="UP000265040"/>
    </source>
</evidence>
<reference evidence="9 10" key="1">
    <citation type="submission" date="2021-04" db="EMBL/GenBank/DDBJ databases">
        <authorList>
            <consortium name="Wellcome Sanger Institute Data Sharing"/>
        </authorList>
    </citation>
    <scope>NUCLEOTIDE SEQUENCE [LARGE SCALE GENOMIC DNA]</scope>
</reference>
<evidence type="ECO:0000256" key="2">
    <source>
        <dbReference type="ARBA" id="ARBA00010147"/>
    </source>
</evidence>
<evidence type="ECO:0000256" key="3">
    <source>
        <dbReference type="ARBA" id="ARBA00011233"/>
    </source>
</evidence>
<comment type="similarity">
    <text evidence="2">Belongs to the fucolectin family.</text>
</comment>
<keyword evidence="10" id="KW-1185">Reference proteome</keyword>
<evidence type="ECO:0000256" key="4">
    <source>
        <dbReference type="ARBA" id="ARBA00022723"/>
    </source>
</evidence>
<dbReference type="Proteomes" id="UP000265040">
    <property type="component" value="Chromosome 16"/>
</dbReference>
<accession>A0AAQ6IUE3</accession>
<dbReference type="GeneTree" id="ENSGT01060000248575"/>
<dbReference type="GO" id="GO:0001868">
    <property type="term" value="P:regulation of complement activation, lectin pathway"/>
    <property type="evidence" value="ECO:0007669"/>
    <property type="project" value="UniProtKB-ARBA"/>
</dbReference>
<dbReference type="SMART" id="SM00607">
    <property type="entry name" value="FTP"/>
    <property type="match status" value="3"/>
</dbReference>
<evidence type="ECO:0000259" key="8">
    <source>
        <dbReference type="PROSITE" id="PS50022"/>
    </source>
</evidence>
<sequence>MSPAVVFVWLAVLVQRGAFGEIFLLIGFKHFLNYLIDYNIIKQVSGKVTQSSLYGDAVPERAIDGNRASNWAENSCTHTQNDMSPWWRVDLLKTYNINTVTITNRKDCCPERINGAEIRVGNSLKDDGNSNPVCAEILSIPAGTSKTYDCKGMEGRYVNIVISRQKEYLTLCEVEITGQPSVTNIARGGKVTQSSLYGDAIPERAIDGNRASNWGENSCTHTQNQLNPWWRLDLLNKYYINTVTITNRKDCCPERINGAEIRIGNSLTDYGNTNPICTVISSIPAGTSTTYDCKGMEGQYINIVIPGRQEYLTLCEVEVTGQLTEANIARGGKVTQSSLYGDAIPERAIDGNRASNWAENSCTHTQNDMSPWWRVDLLKTYSINTVTITNRKDCCPERINGAEIRIGNSLTDYGNTNPICTVISSIPAGTSTTYNCKGMEGQYINIVIPGRQEYLTLCEVEVTGQLTGKTPSAELSHLKCPVLNSYR</sequence>
<evidence type="ECO:0000256" key="7">
    <source>
        <dbReference type="ARBA" id="ARBA00023157"/>
    </source>
</evidence>
<dbReference type="InterPro" id="IPR000421">
    <property type="entry name" value="FA58C"/>
</dbReference>
<comment type="subunit">
    <text evidence="3">Homotrimer.</text>
</comment>
<dbReference type="GO" id="GO:0046872">
    <property type="term" value="F:metal ion binding"/>
    <property type="evidence" value="ECO:0007669"/>
    <property type="project" value="UniProtKB-KW"/>
</dbReference>
<dbReference type="AlphaFoldDB" id="A0AAQ6IUE3"/>
<organism evidence="9 10">
    <name type="scientific">Anabas testudineus</name>
    <name type="common">Climbing perch</name>
    <name type="synonym">Anthias testudineus</name>
    <dbReference type="NCBI Taxonomy" id="64144"/>
    <lineage>
        <taxon>Eukaryota</taxon>
        <taxon>Metazoa</taxon>
        <taxon>Chordata</taxon>
        <taxon>Craniata</taxon>
        <taxon>Vertebrata</taxon>
        <taxon>Euteleostomi</taxon>
        <taxon>Actinopterygii</taxon>
        <taxon>Neopterygii</taxon>
        <taxon>Teleostei</taxon>
        <taxon>Neoteleostei</taxon>
        <taxon>Acanthomorphata</taxon>
        <taxon>Anabantaria</taxon>
        <taxon>Anabantiformes</taxon>
        <taxon>Anabantoidei</taxon>
        <taxon>Anabantidae</taxon>
        <taxon>Anabas</taxon>
    </lineage>
</organism>